<organism evidence="1 2">
    <name type="scientific">Rhizoctonia solani</name>
    <dbReference type="NCBI Taxonomy" id="456999"/>
    <lineage>
        <taxon>Eukaryota</taxon>
        <taxon>Fungi</taxon>
        <taxon>Dikarya</taxon>
        <taxon>Basidiomycota</taxon>
        <taxon>Agaricomycotina</taxon>
        <taxon>Agaricomycetes</taxon>
        <taxon>Cantharellales</taxon>
        <taxon>Ceratobasidiaceae</taxon>
        <taxon>Rhizoctonia</taxon>
    </lineage>
</organism>
<dbReference type="Proteomes" id="UP000663861">
    <property type="component" value="Unassembled WGS sequence"/>
</dbReference>
<dbReference type="PANTHER" id="PTHR47642">
    <property type="entry name" value="ATP-DEPENDENT DNA HELICASE"/>
    <property type="match status" value="1"/>
</dbReference>
<gene>
    <name evidence="1" type="ORF">RDB_LOCUS56291</name>
</gene>
<comment type="caution">
    <text evidence="1">The sequence shown here is derived from an EMBL/GenBank/DDBJ whole genome shotgun (WGS) entry which is preliminary data.</text>
</comment>
<dbReference type="EMBL" id="CAJMWY010000941">
    <property type="protein sequence ID" value="CAE6452231.1"/>
    <property type="molecule type" value="Genomic_DNA"/>
</dbReference>
<dbReference type="AlphaFoldDB" id="A0A8H3BC26"/>
<dbReference type="InterPro" id="IPR027417">
    <property type="entry name" value="P-loop_NTPase"/>
</dbReference>
<dbReference type="InterPro" id="IPR051055">
    <property type="entry name" value="PIF1_helicase"/>
</dbReference>
<dbReference type="SUPFAM" id="SSF52540">
    <property type="entry name" value="P-loop containing nucleoside triphosphate hydrolases"/>
    <property type="match status" value="1"/>
</dbReference>
<proteinExistence type="predicted"/>
<sequence length="340" mass="38414">MTIPELVKMLEDMRIGQVSPASERLLHTLAREVEYSDGIQPVELFPLWRLADSANQRRMWMLPGTPTVYRAQDSFSESVGRGTRAVTPERGRLLLDKMAMGRMELKIGAQVMCTKNFRSINIVNGSIGKVLDFMTPAEARQSRHFIEMIPSDDPNWDPFVFDPTFPKSDREVKLYGDVPEPGSPLHDWLRSQEPDFPWPTVETEGRKWPVVQFDQGTVLLVTPTLFTSENVRGETEACRVQGRNRSMQSADTLDFGLGTNAYVGISRCKTLEGLEVLNFSPSIVFAHPSVVQWNKTLVTTPSPGNKETWTGGVELFAEYRLCTPKCRAMEQDTRYYTVTG</sequence>
<name>A0A8H3BC26_9AGAM</name>
<evidence type="ECO:0000313" key="1">
    <source>
        <dbReference type="EMBL" id="CAE6452231.1"/>
    </source>
</evidence>
<dbReference type="PANTHER" id="PTHR47642:SF5">
    <property type="entry name" value="ATP-DEPENDENT DNA HELICASE"/>
    <property type="match status" value="1"/>
</dbReference>
<reference evidence="1" key="1">
    <citation type="submission" date="2021-01" db="EMBL/GenBank/DDBJ databases">
        <authorList>
            <person name="Kaushik A."/>
        </authorList>
    </citation>
    <scope>NUCLEOTIDE SEQUENCE</scope>
    <source>
        <strain evidence="1">AG4-RS23</strain>
    </source>
</reference>
<protein>
    <submittedName>
        <fullName evidence="1">Uncharacterized protein</fullName>
    </submittedName>
</protein>
<accession>A0A8H3BC26</accession>
<evidence type="ECO:0000313" key="2">
    <source>
        <dbReference type="Proteomes" id="UP000663861"/>
    </source>
</evidence>